<feature type="transmembrane region" description="Helical" evidence="1">
    <location>
        <begin position="217"/>
        <end position="235"/>
    </location>
</feature>
<keyword evidence="1" id="KW-0472">Membrane</keyword>
<dbReference type="OrthoDB" id="8539650at2"/>
<dbReference type="EMBL" id="MTBO01000053">
    <property type="protein sequence ID" value="OSI13853.1"/>
    <property type="molecule type" value="Genomic_DNA"/>
</dbReference>
<dbReference type="Proteomes" id="UP000193118">
    <property type="component" value="Unassembled WGS sequence"/>
</dbReference>
<evidence type="ECO:0000313" key="2">
    <source>
        <dbReference type="EMBL" id="OSI13853.1"/>
    </source>
</evidence>
<dbReference type="AlphaFoldDB" id="A0A1X3D1Q3"/>
<feature type="transmembrane region" description="Helical" evidence="1">
    <location>
        <begin position="96"/>
        <end position="122"/>
    </location>
</feature>
<keyword evidence="1" id="KW-1133">Transmembrane helix</keyword>
<evidence type="ECO:0000313" key="3">
    <source>
        <dbReference type="Proteomes" id="UP000193118"/>
    </source>
</evidence>
<name>A0A1X3D1Q3_9NEIS</name>
<keyword evidence="3" id="KW-1185">Reference proteome</keyword>
<feature type="transmembrane region" description="Helical" evidence="1">
    <location>
        <begin position="185"/>
        <end position="202"/>
    </location>
</feature>
<dbReference type="STRING" id="194197.BWD09_12190"/>
<reference evidence="3" key="1">
    <citation type="submission" date="2017-01" db="EMBL/GenBank/DDBJ databases">
        <authorList>
            <person name="Wolfgang W.J."/>
            <person name="Cole J."/>
            <person name="Wroblewski D."/>
            <person name="Mcginnis J."/>
            <person name="Musser K.A."/>
        </authorList>
    </citation>
    <scope>NUCLEOTIDE SEQUENCE [LARGE SCALE GENOMIC DNA]</scope>
    <source>
        <strain evidence="3">DSM 19151</strain>
    </source>
</reference>
<feature type="transmembrane region" description="Helical" evidence="1">
    <location>
        <begin position="154"/>
        <end position="178"/>
    </location>
</feature>
<keyword evidence="1" id="KW-0812">Transmembrane</keyword>
<proteinExistence type="predicted"/>
<evidence type="ECO:0000256" key="1">
    <source>
        <dbReference type="SAM" id="Phobius"/>
    </source>
</evidence>
<accession>A0A1X3D1Q3</accession>
<sequence>MLIPAAVAVAGGVLALLWNPSAQTRSLIQHFAAGVVLSALSVELLPEIGREHARPWVLIASFAAGSLLMFGLKLLTEKLESGAEHSKHSGVAAAGAALPVGLLLATFIDIATDGFIIGAGFASGGESGLILALGLLVELLFLGLALMSDALKGWRMVVLTTLLGVVVFVFAALGNWLLSGASHDVMGAVLAASAAALLYLVTEELLIEAHEVQEKNYSVLVLFAGFLSFWAVQLLA</sequence>
<feature type="transmembrane region" description="Helical" evidence="1">
    <location>
        <begin position="57"/>
        <end position="76"/>
    </location>
</feature>
<feature type="transmembrane region" description="Helical" evidence="1">
    <location>
        <begin position="27"/>
        <end position="45"/>
    </location>
</feature>
<comment type="caution">
    <text evidence="2">The sequence shown here is derived from an EMBL/GenBank/DDBJ whole genome shotgun (WGS) entry which is preliminary data.</text>
</comment>
<gene>
    <name evidence="2" type="ORF">BWD09_12190</name>
</gene>
<organism evidence="2 3">
    <name type="scientific">Neisseria dentiae</name>
    <dbReference type="NCBI Taxonomy" id="194197"/>
    <lineage>
        <taxon>Bacteria</taxon>
        <taxon>Pseudomonadati</taxon>
        <taxon>Pseudomonadota</taxon>
        <taxon>Betaproteobacteria</taxon>
        <taxon>Neisseriales</taxon>
        <taxon>Neisseriaceae</taxon>
        <taxon>Neisseria</taxon>
    </lineage>
</organism>
<protein>
    <submittedName>
        <fullName evidence="2">Zinc permease</fullName>
    </submittedName>
</protein>